<keyword evidence="14" id="KW-1185">Reference proteome</keyword>
<protein>
    <recommendedName>
        <fullName evidence="6 11">UDP-glucose 4-epimerase</fullName>
        <ecNumber evidence="5 11">5.1.3.2</ecNumber>
    </recommendedName>
</protein>
<dbReference type="GO" id="GO:0003978">
    <property type="term" value="F:UDP-glucose 4-epimerase activity"/>
    <property type="evidence" value="ECO:0007669"/>
    <property type="project" value="UniProtKB-UniRule"/>
</dbReference>
<comment type="subunit">
    <text evidence="11">Homodimer.</text>
</comment>
<comment type="similarity">
    <text evidence="4 11">Belongs to the NAD(P)-dependent epimerase/dehydratase family.</text>
</comment>
<dbReference type="EC" id="5.1.3.2" evidence="5 11"/>
<evidence type="ECO:0000256" key="2">
    <source>
        <dbReference type="ARBA" id="ARBA00001911"/>
    </source>
</evidence>
<dbReference type="InterPro" id="IPR005886">
    <property type="entry name" value="UDP_G4E"/>
</dbReference>
<keyword evidence="7 11" id="KW-0520">NAD</keyword>
<evidence type="ECO:0000256" key="1">
    <source>
        <dbReference type="ARBA" id="ARBA00000083"/>
    </source>
</evidence>
<proteinExistence type="inferred from homology"/>
<dbReference type="PANTHER" id="PTHR43725">
    <property type="entry name" value="UDP-GLUCOSE 4-EPIMERASE"/>
    <property type="match status" value="1"/>
</dbReference>
<dbReference type="CDD" id="cd05247">
    <property type="entry name" value="UDP_G4E_1_SDR_e"/>
    <property type="match status" value="1"/>
</dbReference>
<evidence type="ECO:0000256" key="8">
    <source>
        <dbReference type="ARBA" id="ARBA00023144"/>
    </source>
</evidence>
<evidence type="ECO:0000256" key="7">
    <source>
        <dbReference type="ARBA" id="ARBA00023027"/>
    </source>
</evidence>
<dbReference type="EMBL" id="QWEG01000001">
    <property type="protein sequence ID" value="RHW43570.1"/>
    <property type="molecule type" value="Genomic_DNA"/>
</dbReference>
<keyword evidence="8" id="KW-0299">Galactose metabolism</keyword>
<dbReference type="OrthoDB" id="9801785at2"/>
<evidence type="ECO:0000256" key="9">
    <source>
        <dbReference type="ARBA" id="ARBA00023235"/>
    </source>
</evidence>
<dbReference type="InterPro" id="IPR001509">
    <property type="entry name" value="Epimerase_deHydtase"/>
</dbReference>
<sequence>MILVTGGAGYIGSHVVRNLVDKGYQVLVLDNLTTGHLKAVDKRAIFIAGDVGDPNILDRIFQKHPIQAVMHFAGSCLVGESVEFPLKYFQNNVAATMQLLQKMLDYQVHNFIFSSTCAIYGTPNNNADIDEQVPPNPINPYGMSKLMVESILKTVAQSDGLRYVSLRYFNVAGAHTCRELGEDHNPETHLIPNILKHLQGKTTHVEIHGNDYPTPDGTCIRDYIHVMDLSAGHILALELLLKNQEQKITETFNLGNEQGTSVLQMISICEQITGKKATVKIKDRRAGDPPRLIASSKKIRAVLGWTAKFDINQIIKTAWDWHQKHPEGYQ</sequence>
<dbReference type="NCBIfam" id="TIGR01179">
    <property type="entry name" value="galE"/>
    <property type="match status" value="1"/>
</dbReference>
<reference evidence="13 14" key="1">
    <citation type="journal article" date="2017" name="Int. J. Syst. Evol. Microbiol.">
        <title>Bacillus notoginsengisoli sp. nov., a novel bacterium isolated from the rhizosphere of Panax notoginseng.</title>
        <authorList>
            <person name="Zhang M.Y."/>
            <person name="Cheng J."/>
            <person name="Cai Y."/>
            <person name="Zhang T.Y."/>
            <person name="Wu Y.Y."/>
            <person name="Manikprabhu D."/>
            <person name="Li W.J."/>
            <person name="Zhang Y.X."/>
        </authorList>
    </citation>
    <scope>NUCLEOTIDE SEQUENCE [LARGE SCALE GENOMIC DNA]</scope>
    <source>
        <strain evidence="13 14">JCM 30743</strain>
    </source>
</reference>
<dbReference type="Pfam" id="PF01370">
    <property type="entry name" value="Epimerase"/>
    <property type="match status" value="1"/>
</dbReference>
<evidence type="ECO:0000256" key="10">
    <source>
        <dbReference type="ARBA" id="ARBA00023277"/>
    </source>
</evidence>
<evidence type="ECO:0000313" key="14">
    <source>
        <dbReference type="Proteomes" id="UP000284416"/>
    </source>
</evidence>
<dbReference type="PANTHER" id="PTHR43725:SF53">
    <property type="entry name" value="UDP-ARABINOSE 4-EPIMERASE 1"/>
    <property type="match status" value="1"/>
</dbReference>
<feature type="domain" description="NAD-dependent epimerase/dehydratase" evidence="12">
    <location>
        <begin position="2"/>
        <end position="255"/>
    </location>
</feature>
<comment type="pathway">
    <text evidence="3 11">Carbohydrate metabolism; galactose metabolism.</text>
</comment>
<evidence type="ECO:0000256" key="6">
    <source>
        <dbReference type="ARBA" id="ARBA00018569"/>
    </source>
</evidence>
<keyword evidence="10 11" id="KW-0119">Carbohydrate metabolism</keyword>
<dbReference type="Proteomes" id="UP000284416">
    <property type="component" value="Unassembled WGS sequence"/>
</dbReference>
<dbReference type="Gene3D" id="3.90.25.10">
    <property type="entry name" value="UDP-galactose 4-epimerase, domain 1"/>
    <property type="match status" value="1"/>
</dbReference>
<dbReference type="SUPFAM" id="SSF51735">
    <property type="entry name" value="NAD(P)-binding Rossmann-fold domains"/>
    <property type="match status" value="1"/>
</dbReference>
<gene>
    <name evidence="13" type="primary">galE</name>
    <name evidence="13" type="ORF">D1B31_02665</name>
</gene>
<dbReference type="AlphaFoldDB" id="A0A417Z090"/>
<dbReference type="GO" id="GO:0033499">
    <property type="term" value="P:galactose catabolic process via UDP-galactose, Leloir pathway"/>
    <property type="evidence" value="ECO:0007669"/>
    <property type="project" value="TreeGrafter"/>
</dbReference>
<name>A0A417Z090_9BACI</name>
<organism evidence="13 14">
    <name type="scientific">Neobacillus notoginsengisoli</name>
    <dbReference type="NCBI Taxonomy" id="1578198"/>
    <lineage>
        <taxon>Bacteria</taxon>
        <taxon>Bacillati</taxon>
        <taxon>Bacillota</taxon>
        <taxon>Bacilli</taxon>
        <taxon>Bacillales</taxon>
        <taxon>Bacillaceae</taxon>
        <taxon>Neobacillus</taxon>
    </lineage>
</organism>
<evidence type="ECO:0000256" key="5">
    <source>
        <dbReference type="ARBA" id="ARBA00013189"/>
    </source>
</evidence>
<comment type="caution">
    <text evidence="13">The sequence shown here is derived from an EMBL/GenBank/DDBJ whole genome shotgun (WGS) entry which is preliminary data.</text>
</comment>
<dbReference type="Gene3D" id="3.40.50.720">
    <property type="entry name" value="NAD(P)-binding Rossmann-like Domain"/>
    <property type="match status" value="1"/>
</dbReference>
<evidence type="ECO:0000313" key="13">
    <source>
        <dbReference type="EMBL" id="RHW43570.1"/>
    </source>
</evidence>
<evidence type="ECO:0000259" key="12">
    <source>
        <dbReference type="Pfam" id="PF01370"/>
    </source>
</evidence>
<evidence type="ECO:0000256" key="11">
    <source>
        <dbReference type="RuleBase" id="RU366046"/>
    </source>
</evidence>
<keyword evidence="9 11" id="KW-0413">Isomerase</keyword>
<evidence type="ECO:0000256" key="3">
    <source>
        <dbReference type="ARBA" id="ARBA00004947"/>
    </source>
</evidence>
<comment type="cofactor">
    <cofactor evidence="2 11">
        <name>NAD(+)</name>
        <dbReference type="ChEBI" id="CHEBI:57540"/>
    </cofactor>
</comment>
<dbReference type="UniPathway" id="UPA00214"/>
<evidence type="ECO:0000256" key="4">
    <source>
        <dbReference type="ARBA" id="ARBA00007637"/>
    </source>
</evidence>
<dbReference type="RefSeq" id="WP_118919177.1">
    <property type="nucleotide sequence ID" value="NZ_QWEG01000001.1"/>
</dbReference>
<comment type="catalytic activity">
    <reaction evidence="1 11">
        <text>UDP-alpha-D-glucose = UDP-alpha-D-galactose</text>
        <dbReference type="Rhea" id="RHEA:22168"/>
        <dbReference type="ChEBI" id="CHEBI:58885"/>
        <dbReference type="ChEBI" id="CHEBI:66914"/>
        <dbReference type="EC" id="5.1.3.2"/>
    </reaction>
</comment>
<accession>A0A417Z090</accession>
<dbReference type="InterPro" id="IPR036291">
    <property type="entry name" value="NAD(P)-bd_dom_sf"/>
</dbReference>